<feature type="chain" id="PRO_5021945039" description="PEP-CTERM protein-sorting domain-containing protein" evidence="1">
    <location>
        <begin position="26"/>
        <end position="550"/>
    </location>
</feature>
<dbReference type="NCBIfam" id="TIGR05002">
    <property type="entry name" value="NxxGxxAF_repeat"/>
    <property type="match status" value="7"/>
</dbReference>
<evidence type="ECO:0000256" key="1">
    <source>
        <dbReference type="SAM" id="SignalP"/>
    </source>
</evidence>
<organism evidence="2 3">
    <name type="scientific">Adhaeretor mobilis</name>
    <dbReference type="NCBI Taxonomy" id="1930276"/>
    <lineage>
        <taxon>Bacteria</taxon>
        <taxon>Pseudomonadati</taxon>
        <taxon>Planctomycetota</taxon>
        <taxon>Planctomycetia</taxon>
        <taxon>Pirellulales</taxon>
        <taxon>Lacipirellulaceae</taxon>
        <taxon>Adhaeretor</taxon>
    </lineage>
</organism>
<dbReference type="OrthoDB" id="267377at2"/>
<sequence precursor="true">MVLKCFAFGFACIACLVHLSTNLAAAEALRIVALAGDESSGNAIESLGVPSLNGSGQSAFYAELFTASNRTSLLIERSAGSLTVVAQHGDTGPGEGVTIDDVRASQSSSPPLNNAGVTAFAAGLFGPGVGLFNRDAVLRDSGGALELVAPSGDAVPGAEVGFDFIPSLHLNNSGQAAFMAELFGTSVDQSNDFGVFREDAVGELATVAREGDFLPQSSLQFFFPATARGLWTVSLNDRGQTAFAGLLTGRGAGAGNNLAIFSEGNGNGVEIVARSGSTAPSLPDGEQFSRFGIPKLNNLGHSAFFAELAGASVTESTDYGLFRTTASGDTVIVARDGGAAPDMPEAVVFDFNYTVVRGGFGEEGPSFNDVDQTAFIASLTGTDPVSGFANQGIFRGESDGELHLVARSGEEAPGRSDGAYLRDFSQLALNDNGQIAVLASLEIDDSFGGRSILAQDTAGILHTIASTGDELNLSNDPSQLDLSTVERLSFAGDAAWNARGQIAFKAEFTDGTSGVFISNLVAVPEPASWTLLGGLLLVVNWRMKRRKLRG</sequence>
<dbReference type="Pfam" id="PF24251">
    <property type="entry name" value="DUF7453"/>
    <property type="match status" value="1"/>
</dbReference>
<dbReference type="RefSeq" id="WP_145060914.1">
    <property type="nucleotide sequence ID" value="NZ_CP036263.1"/>
</dbReference>
<dbReference type="InterPro" id="IPR055876">
    <property type="entry name" value="DUF7453"/>
</dbReference>
<evidence type="ECO:0000313" key="2">
    <source>
        <dbReference type="EMBL" id="QDS99742.1"/>
    </source>
</evidence>
<keyword evidence="3" id="KW-1185">Reference proteome</keyword>
<reference evidence="2 3" key="1">
    <citation type="submission" date="2019-02" db="EMBL/GenBank/DDBJ databases">
        <title>Deep-cultivation of Planctomycetes and their phenomic and genomic characterization uncovers novel biology.</title>
        <authorList>
            <person name="Wiegand S."/>
            <person name="Jogler M."/>
            <person name="Boedeker C."/>
            <person name="Pinto D."/>
            <person name="Vollmers J."/>
            <person name="Rivas-Marin E."/>
            <person name="Kohn T."/>
            <person name="Peeters S.H."/>
            <person name="Heuer A."/>
            <person name="Rast P."/>
            <person name="Oberbeckmann S."/>
            <person name="Bunk B."/>
            <person name="Jeske O."/>
            <person name="Meyerdierks A."/>
            <person name="Storesund J.E."/>
            <person name="Kallscheuer N."/>
            <person name="Luecker S."/>
            <person name="Lage O.M."/>
            <person name="Pohl T."/>
            <person name="Merkel B.J."/>
            <person name="Hornburger P."/>
            <person name="Mueller R.-W."/>
            <person name="Bruemmer F."/>
            <person name="Labrenz M."/>
            <person name="Spormann A.M."/>
            <person name="Op den Camp H."/>
            <person name="Overmann J."/>
            <person name="Amann R."/>
            <person name="Jetten M.S.M."/>
            <person name="Mascher T."/>
            <person name="Medema M.H."/>
            <person name="Devos D.P."/>
            <person name="Kaster A.-K."/>
            <person name="Ovreas L."/>
            <person name="Rohde M."/>
            <person name="Galperin M.Y."/>
            <person name="Jogler C."/>
        </authorList>
    </citation>
    <scope>NUCLEOTIDE SEQUENCE [LARGE SCALE GENOMIC DNA]</scope>
    <source>
        <strain evidence="2 3">HG15A2</strain>
    </source>
</reference>
<dbReference type="AlphaFoldDB" id="A0A517MXX8"/>
<evidence type="ECO:0000313" key="3">
    <source>
        <dbReference type="Proteomes" id="UP000319852"/>
    </source>
</evidence>
<gene>
    <name evidence="2" type="ORF">HG15A2_30720</name>
</gene>
<dbReference type="Proteomes" id="UP000319852">
    <property type="component" value="Chromosome"/>
</dbReference>
<feature type="signal peptide" evidence="1">
    <location>
        <begin position="1"/>
        <end position="25"/>
    </location>
</feature>
<protein>
    <recommendedName>
        <fullName evidence="4">PEP-CTERM protein-sorting domain-containing protein</fullName>
    </recommendedName>
</protein>
<accession>A0A517MXX8</accession>
<name>A0A517MXX8_9BACT</name>
<evidence type="ECO:0008006" key="4">
    <source>
        <dbReference type="Google" id="ProtNLM"/>
    </source>
</evidence>
<dbReference type="KEGG" id="amob:HG15A2_30720"/>
<keyword evidence="1" id="KW-0732">Signal</keyword>
<dbReference type="EMBL" id="CP036263">
    <property type="protein sequence ID" value="QDS99742.1"/>
    <property type="molecule type" value="Genomic_DNA"/>
</dbReference>
<proteinExistence type="predicted"/>